<evidence type="ECO:0000256" key="4">
    <source>
        <dbReference type="ARBA" id="ARBA00022475"/>
    </source>
</evidence>
<feature type="transmembrane region" description="Helical" evidence="10">
    <location>
        <begin position="59"/>
        <end position="81"/>
    </location>
</feature>
<evidence type="ECO:0000256" key="1">
    <source>
        <dbReference type="ARBA" id="ARBA00004651"/>
    </source>
</evidence>
<dbReference type="NCBIfam" id="TIGR00797">
    <property type="entry name" value="matE"/>
    <property type="match status" value="1"/>
</dbReference>
<feature type="transmembrane region" description="Helical" evidence="10">
    <location>
        <begin position="399"/>
        <end position="420"/>
    </location>
</feature>
<evidence type="ECO:0000256" key="8">
    <source>
        <dbReference type="ARBA" id="ARBA00023136"/>
    </source>
</evidence>
<evidence type="ECO:0000256" key="2">
    <source>
        <dbReference type="ARBA" id="ARBA00022448"/>
    </source>
</evidence>
<dbReference type="InterPro" id="IPR048279">
    <property type="entry name" value="MdtK-like"/>
</dbReference>
<name>A0A968GE23_9SPIO</name>
<organism evidence="11 12">
    <name type="scientific">Entomospira nematocerorum</name>
    <dbReference type="NCBI Taxonomy" id="2719987"/>
    <lineage>
        <taxon>Bacteria</taxon>
        <taxon>Pseudomonadati</taxon>
        <taxon>Spirochaetota</taxon>
        <taxon>Spirochaetia</taxon>
        <taxon>Spirochaetales</taxon>
        <taxon>Spirochaetaceae</taxon>
        <taxon>Entomospira</taxon>
    </lineage>
</organism>
<dbReference type="EMBL" id="JAATLK010000001">
    <property type="protein sequence ID" value="NIZ47352.1"/>
    <property type="molecule type" value="Genomic_DNA"/>
</dbReference>
<feature type="transmembrane region" description="Helical" evidence="10">
    <location>
        <begin position="136"/>
        <end position="156"/>
    </location>
</feature>
<evidence type="ECO:0000256" key="10">
    <source>
        <dbReference type="SAM" id="Phobius"/>
    </source>
</evidence>
<feature type="transmembrane region" description="Helical" evidence="10">
    <location>
        <begin position="93"/>
        <end position="116"/>
    </location>
</feature>
<dbReference type="GO" id="GO:0006811">
    <property type="term" value="P:monoatomic ion transport"/>
    <property type="evidence" value="ECO:0007669"/>
    <property type="project" value="UniProtKB-KW"/>
</dbReference>
<evidence type="ECO:0000256" key="5">
    <source>
        <dbReference type="ARBA" id="ARBA00022692"/>
    </source>
</evidence>
<dbReference type="PANTHER" id="PTHR43298">
    <property type="entry name" value="MULTIDRUG RESISTANCE PROTEIN NORM-RELATED"/>
    <property type="match status" value="1"/>
</dbReference>
<dbReference type="Proteomes" id="UP000752013">
    <property type="component" value="Unassembled WGS sequence"/>
</dbReference>
<keyword evidence="7" id="KW-0406">Ion transport</keyword>
<feature type="transmembrane region" description="Helical" evidence="10">
    <location>
        <begin position="249"/>
        <end position="271"/>
    </location>
</feature>
<sequence>MINKAEEGLNRSFFKQILLIGIPISIQNLAQASVGFIDTAMVAQLGEITLGAVGLSQQINFFLIVAILGLASGGGVLITRYWGANQIDAIRSITAMTTLFSLLVSTVIAIISFMYASPLLFALSSGNRAISEAGAVYLKIISLGFPITAVTISLAIQLRCVNKSQYPMYMSLISLPAAILFNYILIYGKFGFPALGVTGAAIGTLLTRIFELFLTVMFFGSTRNPVWNGSWRSFTAVFQMDTRQYVTNAFLKLALPITAMELLWVIGQSFYKFSYAHLGVDSLAAYTVYENIMNLFNAGFIGLGNTAAILIGQEIGRKQIPQAINLARNFIKTNFLLFIPTGLFLIYISPAIVKLFAMNSTASHYLHIAIIVAGSSLSFKSLNFLLMTGILRSGGDARFIAITTAIAMTLALIATYIMIFIYKQNFYWILAITIIEESLRNIISYKRYHSNRWLKHEDNIPITPIT</sequence>
<feature type="transmembrane region" description="Helical" evidence="10">
    <location>
        <begin position="194"/>
        <end position="219"/>
    </location>
</feature>
<gene>
    <name evidence="11" type="ORF">HCT46_05430</name>
</gene>
<evidence type="ECO:0000313" key="11">
    <source>
        <dbReference type="EMBL" id="NIZ47352.1"/>
    </source>
</evidence>
<dbReference type="RefSeq" id="WP_167703768.1">
    <property type="nucleotide sequence ID" value="NZ_CP118168.1"/>
</dbReference>
<dbReference type="GO" id="GO:0042910">
    <property type="term" value="F:xenobiotic transmembrane transporter activity"/>
    <property type="evidence" value="ECO:0007669"/>
    <property type="project" value="InterPro"/>
</dbReference>
<dbReference type="Pfam" id="PF01554">
    <property type="entry name" value="MatE"/>
    <property type="match status" value="2"/>
</dbReference>
<keyword evidence="5 10" id="KW-0812">Transmembrane</keyword>
<dbReference type="AlphaFoldDB" id="A0A968GE23"/>
<dbReference type="GO" id="GO:0005886">
    <property type="term" value="C:plasma membrane"/>
    <property type="evidence" value="ECO:0007669"/>
    <property type="project" value="UniProtKB-SubCell"/>
</dbReference>
<comment type="caution">
    <text evidence="11">The sequence shown here is derived from an EMBL/GenBank/DDBJ whole genome shotgun (WGS) entry which is preliminary data.</text>
</comment>
<feature type="transmembrane region" description="Helical" evidence="10">
    <location>
        <begin position="333"/>
        <end position="353"/>
    </location>
</feature>
<evidence type="ECO:0000256" key="6">
    <source>
        <dbReference type="ARBA" id="ARBA00022989"/>
    </source>
</evidence>
<keyword evidence="12" id="KW-1185">Reference proteome</keyword>
<reference evidence="11" key="1">
    <citation type="submission" date="2020-03" db="EMBL/GenBank/DDBJ databases">
        <title>Spirochaetal bacteria isolated from arthropods constitute a novel genus Entomospira genus novum within the order Spirochaetales.</title>
        <authorList>
            <person name="Grana-Miraglia L."/>
            <person name="Sikutova S."/>
            <person name="Fingerle V."/>
            <person name="Sing A."/>
            <person name="Castillo-Ramirez S."/>
            <person name="Margos G."/>
            <person name="Rudolf I."/>
        </authorList>
    </citation>
    <scope>NUCLEOTIDE SEQUENCE</scope>
    <source>
        <strain evidence="11">BR208</strain>
    </source>
</reference>
<keyword evidence="4" id="KW-1003">Cell membrane</keyword>
<feature type="transmembrane region" description="Helical" evidence="10">
    <location>
        <begin position="365"/>
        <end position="387"/>
    </location>
</feature>
<dbReference type="InterPro" id="IPR050222">
    <property type="entry name" value="MATE_MdtK"/>
</dbReference>
<dbReference type="InterPro" id="IPR002528">
    <property type="entry name" value="MATE_fam"/>
</dbReference>
<feature type="transmembrane region" description="Helical" evidence="10">
    <location>
        <begin position="168"/>
        <end position="188"/>
    </location>
</feature>
<accession>A0A968GE23</accession>
<dbReference type="PANTHER" id="PTHR43298:SF2">
    <property type="entry name" value="FMN_FAD EXPORTER YEEO-RELATED"/>
    <property type="match status" value="1"/>
</dbReference>
<keyword evidence="2" id="KW-0813">Transport</keyword>
<evidence type="ECO:0000256" key="3">
    <source>
        <dbReference type="ARBA" id="ARBA00022449"/>
    </source>
</evidence>
<protein>
    <recommendedName>
        <fullName evidence="9">Multidrug-efflux transporter</fullName>
    </recommendedName>
</protein>
<dbReference type="GO" id="GO:0015297">
    <property type="term" value="F:antiporter activity"/>
    <property type="evidence" value="ECO:0007669"/>
    <property type="project" value="UniProtKB-KW"/>
</dbReference>
<comment type="subcellular location">
    <subcellularLocation>
        <location evidence="1">Cell membrane</location>
        <topology evidence="1">Multi-pass membrane protein</topology>
    </subcellularLocation>
</comment>
<proteinExistence type="predicted"/>
<evidence type="ECO:0000256" key="9">
    <source>
        <dbReference type="ARBA" id="ARBA00031636"/>
    </source>
</evidence>
<keyword evidence="6 10" id="KW-1133">Transmembrane helix</keyword>
<feature type="transmembrane region" description="Helical" evidence="10">
    <location>
        <begin position="426"/>
        <end position="443"/>
    </location>
</feature>
<keyword evidence="3" id="KW-0050">Antiport</keyword>
<feature type="transmembrane region" description="Helical" evidence="10">
    <location>
        <begin position="291"/>
        <end position="312"/>
    </location>
</feature>
<evidence type="ECO:0000256" key="7">
    <source>
        <dbReference type="ARBA" id="ARBA00023065"/>
    </source>
</evidence>
<keyword evidence="8 10" id="KW-0472">Membrane</keyword>
<evidence type="ECO:0000313" key="12">
    <source>
        <dbReference type="Proteomes" id="UP000752013"/>
    </source>
</evidence>
<dbReference type="PIRSF" id="PIRSF006603">
    <property type="entry name" value="DinF"/>
    <property type="match status" value="1"/>
</dbReference>